<proteinExistence type="predicted"/>
<reference evidence="2 3" key="1">
    <citation type="submission" date="2023-12" db="EMBL/GenBank/DDBJ databases">
        <title>Whole-genome sequencing of halo(alkali)philic microorganisms from hypersaline lakes.</title>
        <authorList>
            <person name="Sorokin D.Y."/>
            <person name="Merkel A.Y."/>
            <person name="Messina E."/>
            <person name="Yakimov M."/>
        </authorList>
    </citation>
    <scope>NUCLEOTIDE SEQUENCE [LARGE SCALE GENOMIC DNA]</scope>
    <source>
        <strain evidence="2 3">AB-CW1</strain>
    </source>
</reference>
<comment type="caution">
    <text evidence="2">The sequence shown here is derived from an EMBL/GenBank/DDBJ whole genome shotgun (WGS) entry which is preliminary data.</text>
</comment>
<dbReference type="Gene3D" id="2.40.10.220">
    <property type="entry name" value="predicted glycosyltransferase like domains"/>
    <property type="match status" value="1"/>
</dbReference>
<dbReference type="SUPFAM" id="SSF141371">
    <property type="entry name" value="PilZ domain-like"/>
    <property type="match status" value="1"/>
</dbReference>
<protein>
    <submittedName>
        <fullName evidence="2">PilZ domain-containing protein</fullName>
    </submittedName>
</protein>
<dbReference type="Pfam" id="PF07238">
    <property type="entry name" value="PilZ"/>
    <property type="match status" value="1"/>
</dbReference>
<sequence>MGKISSSEDTDGGDDRRVFGRIDTQHPVKVLDGRDHAHPALALDISLTGLQLLCNNETARQLLPDSVLRGELGGEELRVQMQLPLKDGRYSNVDARCRVVACRDDDGERFRIGLRYIWFENYTYDDLERFIDDWLH</sequence>
<dbReference type="AlphaFoldDB" id="A0AAP6JDU0"/>
<organism evidence="2 3">
    <name type="scientific">Natronospira elongata</name>
    <dbReference type="NCBI Taxonomy" id="3110268"/>
    <lineage>
        <taxon>Bacteria</taxon>
        <taxon>Pseudomonadati</taxon>
        <taxon>Pseudomonadota</taxon>
        <taxon>Gammaproteobacteria</taxon>
        <taxon>Natronospirales</taxon>
        <taxon>Natronospiraceae</taxon>
        <taxon>Natronospira</taxon>
    </lineage>
</organism>
<keyword evidence="3" id="KW-1185">Reference proteome</keyword>
<feature type="domain" description="PilZ" evidence="1">
    <location>
        <begin position="15"/>
        <end position="131"/>
    </location>
</feature>
<dbReference type="RefSeq" id="WP_346050779.1">
    <property type="nucleotide sequence ID" value="NZ_JAYGII010000006.1"/>
</dbReference>
<evidence type="ECO:0000313" key="3">
    <source>
        <dbReference type="Proteomes" id="UP001302316"/>
    </source>
</evidence>
<accession>A0AAP6JDU0</accession>
<gene>
    <name evidence="2" type="ORF">VCB98_04855</name>
</gene>
<evidence type="ECO:0000259" key="1">
    <source>
        <dbReference type="Pfam" id="PF07238"/>
    </source>
</evidence>
<dbReference type="InterPro" id="IPR009875">
    <property type="entry name" value="PilZ_domain"/>
</dbReference>
<dbReference type="Proteomes" id="UP001302316">
    <property type="component" value="Unassembled WGS sequence"/>
</dbReference>
<evidence type="ECO:0000313" key="2">
    <source>
        <dbReference type="EMBL" id="MEA5445150.1"/>
    </source>
</evidence>
<name>A0AAP6JDU0_9GAMM</name>
<dbReference type="GO" id="GO:0035438">
    <property type="term" value="F:cyclic-di-GMP binding"/>
    <property type="evidence" value="ECO:0007669"/>
    <property type="project" value="InterPro"/>
</dbReference>
<dbReference type="EMBL" id="JAYGII010000006">
    <property type="protein sequence ID" value="MEA5445150.1"/>
    <property type="molecule type" value="Genomic_DNA"/>
</dbReference>